<dbReference type="EMBL" id="JAUJYO010000011">
    <property type="protein sequence ID" value="KAK1303773.1"/>
    <property type="molecule type" value="Genomic_DNA"/>
</dbReference>
<comment type="caution">
    <text evidence="2">The sequence shown here is derived from an EMBL/GenBank/DDBJ whole genome shotgun (WGS) entry which is preliminary data.</text>
</comment>
<evidence type="ECO:0000313" key="4">
    <source>
        <dbReference type="Proteomes" id="UP001180020"/>
    </source>
</evidence>
<evidence type="ECO:0000259" key="1">
    <source>
        <dbReference type="Pfam" id="PF13966"/>
    </source>
</evidence>
<proteinExistence type="predicted"/>
<dbReference type="PANTHER" id="PTHR36617">
    <property type="entry name" value="PROTEIN, PUTATIVE-RELATED"/>
    <property type="match status" value="1"/>
</dbReference>
<dbReference type="PANTHER" id="PTHR36617:SF16">
    <property type="entry name" value="OS04G0516500 PROTEIN"/>
    <property type="match status" value="1"/>
</dbReference>
<protein>
    <recommendedName>
        <fullName evidence="1">Reverse transcriptase zinc-binding domain-containing protein</fullName>
    </recommendedName>
</protein>
<dbReference type="AlphaFoldDB" id="A0AAV9DTZ9"/>
<dbReference type="Pfam" id="PF13966">
    <property type="entry name" value="zf-RVT"/>
    <property type="match status" value="1"/>
</dbReference>
<organism evidence="2 4">
    <name type="scientific">Acorus calamus</name>
    <name type="common">Sweet flag</name>
    <dbReference type="NCBI Taxonomy" id="4465"/>
    <lineage>
        <taxon>Eukaryota</taxon>
        <taxon>Viridiplantae</taxon>
        <taxon>Streptophyta</taxon>
        <taxon>Embryophyta</taxon>
        <taxon>Tracheophyta</taxon>
        <taxon>Spermatophyta</taxon>
        <taxon>Magnoliopsida</taxon>
        <taxon>Liliopsida</taxon>
        <taxon>Acoraceae</taxon>
        <taxon>Acorus</taxon>
    </lineage>
</organism>
<feature type="domain" description="Reverse transcriptase zinc-binding" evidence="1">
    <location>
        <begin position="123"/>
        <end position="211"/>
    </location>
</feature>
<evidence type="ECO:0000313" key="3">
    <source>
        <dbReference type="EMBL" id="KAK1307736.1"/>
    </source>
</evidence>
<reference evidence="2" key="2">
    <citation type="submission" date="2023-06" db="EMBL/GenBank/DDBJ databases">
        <authorList>
            <person name="Ma L."/>
            <person name="Liu K.-W."/>
            <person name="Li Z."/>
            <person name="Hsiao Y.-Y."/>
            <person name="Qi Y."/>
            <person name="Fu T."/>
            <person name="Tang G."/>
            <person name="Zhang D."/>
            <person name="Sun W.-H."/>
            <person name="Liu D.-K."/>
            <person name="Li Y."/>
            <person name="Chen G.-Z."/>
            <person name="Liu X.-D."/>
            <person name="Liao X.-Y."/>
            <person name="Jiang Y.-T."/>
            <person name="Yu X."/>
            <person name="Hao Y."/>
            <person name="Huang J."/>
            <person name="Zhao X.-W."/>
            <person name="Ke S."/>
            <person name="Chen Y.-Y."/>
            <person name="Wu W.-L."/>
            <person name="Hsu J.-L."/>
            <person name="Lin Y.-F."/>
            <person name="Huang M.-D."/>
            <person name="Li C.-Y."/>
            <person name="Huang L."/>
            <person name="Wang Z.-W."/>
            <person name="Zhao X."/>
            <person name="Zhong W.-Y."/>
            <person name="Peng D.-H."/>
            <person name="Ahmad S."/>
            <person name="Lan S."/>
            <person name="Zhang J.-S."/>
            <person name="Tsai W.-C."/>
            <person name="Van De Peer Y."/>
            <person name="Liu Z.-J."/>
        </authorList>
    </citation>
    <scope>NUCLEOTIDE SEQUENCE</scope>
    <source>
        <strain evidence="2">CP</strain>
        <tissue evidence="2">Leaves</tissue>
    </source>
</reference>
<keyword evidence="4" id="KW-1185">Reference proteome</keyword>
<dbReference type="InterPro" id="IPR026960">
    <property type="entry name" value="RVT-Znf"/>
</dbReference>
<evidence type="ECO:0000313" key="2">
    <source>
        <dbReference type="EMBL" id="KAK1303773.1"/>
    </source>
</evidence>
<sequence length="311" mass="35930">MTRKTSWIWKGILDGLENFNQGTLWRLGSGKEIRFWHDIWVGDIPLKVRFSSIFLLARVKQGAVCLFRRGRDGARHWDVKVKRALSEVETEELQELLEVLRQGAVLTDCDDVVVWKSAKAAGFTVKKGYEWLRRGRPIQAITGTKSREIWGCKAPLKVKFFLWILYQRRTLTRSRLVRWNSGLEEACALCGEEAETADHLFTSCQLVRWVWDHMKEASGLDVQFRDLEGMWRAGKQMRMVGDRSVKAKMSQLLVPATVWAIWLSRNQVIFGGQRPYAENIWELAKNLIIDWGNYCVGARGISFQTDKLVIP</sequence>
<dbReference type="EMBL" id="JAUJYO010000009">
    <property type="protein sequence ID" value="KAK1307736.1"/>
    <property type="molecule type" value="Genomic_DNA"/>
</dbReference>
<name>A0AAV9DTZ9_ACOCL</name>
<gene>
    <name evidence="3" type="ORF">QJS10_CPA09g02028</name>
    <name evidence="2" type="ORF">QJS10_CPB11g01789</name>
</gene>
<dbReference type="Proteomes" id="UP001180020">
    <property type="component" value="Unassembled WGS sequence"/>
</dbReference>
<reference evidence="2" key="1">
    <citation type="journal article" date="2023" name="Nat. Commun.">
        <title>Diploid and tetraploid genomes of Acorus and the evolution of monocots.</title>
        <authorList>
            <person name="Ma L."/>
            <person name="Liu K.W."/>
            <person name="Li Z."/>
            <person name="Hsiao Y.Y."/>
            <person name="Qi Y."/>
            <person name="Fu T."/>
            <person name="Tang G.D."/>
            <person name="Zhang D."/>
            <person name="Sun W.H."/>
            <person name="Liu D.K."/>
            <person name="Li Y."/>
            <person name="Chen G.Z."/>
            <person name="Liu X.D."/>
            <person name="Liao X.Y."/>
            <person name="Jiang Y.T."/>
            <person name="Yu X."/>
            <person name="Hao Y."/>
            <person name="Huang J."/>
            <person name="Zhao X.W."/>
            <person name="Ke S."/>
            <person name="Chen Y.Y."/>
            <person name="Wu W.L."/>
            <person name="Hsu J.L."/>
            <person name="Lin Y.F."/>
            <person name="Huang M.D."/>
            <person name="Li C.Y."/>
            <person name="Huang L."/>
            <person name="Wang Z.W."/>
            <person name="Zhao X."/>
            <person name="Zhong W.Y."/>
            <person name="Peng D.H."/>
            <person name="Ahmad S."/>
            <person name="Lan S."/>
            <person name="Zhang J.S."/>
            <person name="Tsai W.C."/>
            <person name="Van de Peer Y."/>
            <person name="Liu Z.J."/>
        </authorList>
    </citation>
    <scope>NUCLEOTIDE SEQUENCE</scope>
    <source>
        <strain evidence="2">CP</strain>
    </source>
</reference>
<accession>A0AAV9DTZ9</accession>